<reference evidence="2 3" key="1">
    <citation type="journal article" date="2015" name="ISME J.">
        <title>Genomic and phenotypic differentiation among Methanosarcina mazei populations from Columbia River sediment.</title>
        <authorList>
            <person name="Youngblut N.D."/>
            <person name="Wirth J.S."/>
            <person name="Henriksen J.R."/>
            <person name="Smith M."/>
            <person name="Simon H."/>
            <person name="Metcalf W.W."/>
            <person name="Whitaker R.J."/>
        </authorList>
    </citation>
    <scope>NUCLEOTIDE SEQUENCE [LARGE SCALE GENOMIC DNA]</scope>
    <source>
        <strain evidence="2 3">3.H.A.2.1</strain>
    </source>
</reference>
<dbReference type="GO" id="GO:0004803">
    <property type="term" value="F:transposase activity"/>
    <property type="evidence" value="ECO:0007669"/>
    <property type="project" value="InterPro"/>
</dbReference>
<dbReference type="Pfam" id="PF01609">
    <property type="entry name" value="DDE_Tnp_1"/>
    <property type="match status" value="1"/>
</dbReference>
<dbReference type="EMBL" id="JJPO01000127">
    <property type="protein sequence ID" value="KKG71000.1"/>
    <property type="molecule type" value="Genomic_DNA"/>
</dbReference>
<comment type="caution">
    <text evidence="2">The sequence shown here is derived from an EMBL/GenBank/DDBJ whole genome shotgun (WGS) entry which is preliminary data.</text>
</comment>
<gene>
    <name evidence="2" type="ORF">DU63_05845</name>
</gene>
<proteinExistence type="predicted"/>
<dbReference type="RefSeq" id="WP_048048719.1">
    <property type="nucleotide sequence ID" value="NZ_JJPO01000127.1"/>
</dbReference>
<organism evidence="2 3">
    <name type="scientific">Methanosarcina mazei</name>
    <name type="common">Methanosarcina frisia</name>
    <dbReference type="NCBI Taxonomy" id="2209"/>
    <lineage>
        <taxon>Archaea</taxon>
        <taxon>Methanobacteriati</taxon>
        <taxon>Methanobacteriota</taxon>
        <taxon>Stenosarchaea group</taxon>
        <taxon>Methanomicrobia</taxon>
        <taxon>Methanosarcinales</taxon>
        <taxon>Methanosarcinaceae</taxon>
        <taxon>Methanosarcina</taxon>
    </lineage>
</organism>
<protein>
    <recommendedName>
        <fullName evidence="1">Transposase IS4-like domain-containing protein</fullName>
    </recommendedName>
</protein>
<accession>A0A0F8JQ87</accession>
<dbReference type="PATRIC" id="fig|2209.43.peg.1253"/>
<dbReference type="GO" id="GO:0003677">
    <property type="term" value="F:DNA binding"/>
    <property type="evidence" value="ECO:0007669"/>
    <property type="project" value="InterPro"/>
</dbReference>
<evidence type="ECO:0000259" key="1">
    <source>
        <dbReference type="Pfam" id="PF01609"/>
    </source>
</evidence>
<name>A0A0F8JQ87_METMZ</name>
<feature type="domain" description="Transposase IS4-like" evidence="1">
    <location>
        <begin position="2"/>
        <end position="46"/>
    </location>
</feature>
<evidence type="ECO:0000313" key="2">
    <source>
        <dbReference type="EMBL" id="KKG71000.1"/>
    </source>
</evidence>
<dbReference type="InterPro" id="IPR002559">
    <property type="entry name" value="Transposase_11"/>
</dbReference>
<sequence length="69" mass="8010">MEHYHKRSNIESTNAAIKRKFGETLKSKNRIAQENELFAKIIAYNLIVVIHEICENGINPEFLQLNGLR</sequence>
<dbReference type="Proteomes" id="UP000034001">
    <property type="component" value="Unassembled WGS sequence"/>
</dbReference>
<dbReference type="GO" id="GO:0006313">
    <property type="term" value="P:DNA transposition"/>
    <property type="evidence" value="ECO:0007669"/>
    <property type="project" value="InterPro"/>
</dbReference>
<dbReference type="AlphaFoldDB" id="A0A0F8JQ87"/>
<evidence type="ECO:0000313" key="3">
    <source>
        <dbReference type="Proteomes" id="UP000034001"/>
    </source>
</evidence>